<evidence type="ECO:0000313" key="7">
    <source>
        <dbReference type="EMBL" id="SIN96535.1"/>
    </source>
</evidence>
<reference evidence="8" key="1">
    <citation type="submission" date="2016-11" db="EMBL/GenBank/DDBJ databases">
        <authorList>
            <person name="Varghese N."/>
            <person name="Submissions S."/>
        </authorList>
    </citation>
    <scope>NUCLEOTIDE SEQUENCE [LARGE SCALE GENOMIC DNA]</scope>
    <source>
        <strain evidence="8">DSM 17737</strain>
    </source>
</reference>
<evidence type="ECO:0000256" key="1">
    <source>
        <dbReference type="ARBA" id="ARBA00004514"/>
    </source>
</evidence>
<evidence type="ECO:0000256" key="4">
    <source>
        <dbReference type="ARBA" id="ARBA00022795"/>
    </source>
</evidence>
<name>A0A1N6FMN1_9GAMM</name>
<keyword evidence="7" id="KW-0282">Flagellum</keyword>
<dbReference type="GO" id="GO:0071973">
    <property type="term" value="P:bacterial-type flagellum-dependent cell motility"/>
    <property type="evidence" value="ECO:0007669"/>
    <property type="project" value="TreeGrafter"/>
</dbReference>
<evidence type="ECO:0000256" key="2">
    <source>
        <dbReference type="ARBA" id="ARBA00008787"/>
    </source>
</evidence>
<dbReference type="InterPro" id="IPR003713">
    <property type="entry name" value="FliS"/>
</dbReference>
<keyword evidence="5" id="KW-0143">Chaperone</keyword>
<dbReference type="NCBIfam" id="TIGR00208">
    <property type="entry name" value="fliS"/>
    <property type="match status" value="1"/>
</dbReference>
<evidence type="ECO:0000256" key="6">
    <source>
        <dbReference type="PIRNR" id="PIRNR039090"/>
    </source>
</evidence>
<keyword evidence="7" id="KW-0969">Cilium</keyword>
<evidence type="ECO:0000256" key="3">
    <source>
        <dbReference type="ARBA" id="ARBA00022490"/>
    </source>
</evidence>
<evidence type="ECO:0000256" key="5">
    <source>
        <dbReference type="ARBA" id="ARBA00023186"/>
    </source>
</evidence>
<dbReference type="GO" id="GO:0005829">
    <property type="term" value="C:cytosol"/>
    <property type="evidence" value="ECO:0007669"/>
    <property type="project" value="UniProtKB-SubCell"/>
</dbReference>
<dbReference type="PANTHER" id="PTHR34773:SF1">
    <property type="entry name" value="FLAGELLAR SECRETION CHAPERONE FLIS"/>
    <property type="match status" value="1"/>
</dbReference>
<comment type="subcellular location">
    <subcellularLocation>
        <location evidence="1 6">Cytoplasm</location>
        <location evidence="1 6">Cytosol</location>
    </subcellularLocation>
</comment>
<dbReference type="OrthoDB" id="9792010at2"/>
<dbReference type="GO" id="GO:0044780">
    <property type="term" value="P:bacterial-type flagellum assembly"/>
    <property type="evidence" value="ECO:0007669"/>
    <property type="project" value="InterPro"/>
</dbReference>
<keyword evidence="3 6" id="KW-0963">Cytoplasm</keyword>
<dbReference type="STRING" id="364032.SAMN05443662_1143"/>
<proteinExistence type="inferred from homology"/>
<dbReference type="CDD" id="cd16098">
    <property type="entry name" value="FliS"/>
    <property type="match status" value="1"/>
</dbReference>
<dbReference type="Gene3D" id="1.20.120.340">
    <property type="entry name" value="Flagellar protein FliS"/>
    <property type="match status" value="1"/>
</dbReference>
<dbReference type="AlphaFoldDB" id="A0A1N6FMN1"/>
<protein>
    <recommendedName>
        <fullName evidence="6">Flagellar secretion chaperone FliS</fullName>
    </recommendedName>
</protein>
<accession>A0A1N6FMN1</accession>
<dbReference type="RefSeq" id="WP_074201401.1">
    <property type="nucleotide sequence ID" value="NZ_FSRE01000002.1"/>
</dbReference>
<keyword evidence="8" id="KW-1185">Reference proteome</keyword>
<comment type="similarity">
    <text evidence="2 6">Belongs to the FliS family.</text>
</comment>
<dbReference type="EMBL" id="FSRE01000002">
    <property type="protein sequence ID" value="SIN96535.1"/>
    <property type="molecule type" value="Genomic_DNA"/>
</dbReference>
<dbReference type="PIRSF" id="PIRSF039090">
    <property type="entry name" value="Flis"/>
    <property type="match status" value="1"/>
</dbReference>
<gene>
    <name evidence="7" type="ORF">SAMN05443662_1143</name>
</gene>
<dbReference type="Pfam" id="PF02561">
    <property type="entry name" value="FliS"/>
    <property type="match status" value="1"/>
</dbReference>
<dbReference type="InterPro" id="IPR036584">
    <property type="entry name" value="FliS_sf"/>
</dbReference>
<evidence type="ECO:0000313" key="8">
    <source>
        <dbReference type="Proteomes" id="UP000198461"/>
    </source>
</evidence>
<dbReference type="Proteomes" id="UP000198461">
    <property type="component" value="Unassembled WGS sequence"/>
</dbReference>
<keyword evidence="4 6" id="KW-1005">Bacterial flagellum biogenesis</keyword>
<sequence length="145" mass="16311">MYNKQKILQQYKNTDVESLVFSATPHKRVSLLYEAAIRHARLAKIAAEKKQIEPRALNTGKLMDIVSSLRASLDHGKGGELAQQLDALYDFILRHALEASKTSSPEKYDVIVELLSTLKDGWDNMPEKYRVLDDGALEKLRAEAG</sequence>
<keyword evidence="7" id="KW-0966">Cell projection</keyword>
<dbReference type="PANTHER" id="PTHR34773">
    <property type="entry name" value="FLAGELLAR SECRETION CHAPERONE FLIS"/>
    <property type="match status" value="1"/>
</dbReference>
<organism evidence="7 8">
    <name type="scientific">Sulfurivirga caldicuralii</name>
    <dbReference type="NCBI Taxonomy" id="364032"/>
    <lineage>
        <taxon>Bacteria</taxon>
        <taxon>Pseudomonadati</taxon>
        <taxon>Pseudomonadota</taxon>
        <taxon>Gammaproteobacteria</taxon>
        <taxon>Thiotrichales</taxon>
        <taxon>Piscirickettsiaceae</taxon>
        <taxon>Sulfurivirga</taxon>
    </lineage>
</organism>
<dbReference type="SUPFAM" id="SSF101116">
    <property type="entry name" value="Flagellar export chaperone FliS"/>
    <property type="match status" value="1"/>
</dbReference>